<comment type="caution">
    <text evidence="2">The sequence shown here is derived from an EMBL/GenBank/DDBJ whole genome shotgun (WGS) entry which is preliminary data.</text>
</comment>
<evidence type="ECO:0008006" key="4">
    <source>
        <dbReference type="Google" id="ProtNLM"/>
    </source>
</evidence>
<feature type="signal peptide" evidence="1">
    <location>
        <begin position="1"/>
        <end position="30"/>
    </location>
</feature>
<reference evidence="2 3" key="1">
    <citation type="submission" date="2019-12" db="EMBL/GenBank/DDBJ databases">
        <title>The draft genomic sequence of strain Chitinophaga oryziterrae JCM 16595.</title>
        <authorList>
            <person name="Zhang X."/>
        </authorList>
    </citation>
    <scope>NUCLEOTIDE SEQUENCE [LARGE SCALE GENOMIC DNA]</scope>
    <source>
        <strain evidence="2 3">JCM 16595</strain>
    </source>
</reference>
<keyword evidence="3" id="KW-1185">Reference proteome</keyword>
<dbReference type="Proteomes" id="UP000468388">
    <property type="component" value="Unassembled WGS sequence"/>
</dbReference>
<evidence type="ECO:0000313" key="2">
    <source>
        <dbReference type="EMBL" id="MVT40658.1"/>
    </source>
</evidence>
<dbReference type="EMBL" id="WRXO01000002">
    <property type="protein sequence ID" value="MVT40658.1"/>
    <property type="molecule type" value="Genomic_DNA"/>
</dbReference>
<proteinExistence type="predicted"/>
<evidence type="ECO:0000313" key="3">
    <source>
        <dbReference type="Proteomes" id="UP000468388"/>
    </source>
</evidence>
<gene>
    <name evidence="2" type="ORF">GO495_08685</name>
</gene>
<evidence type="ECO:0000256" key="1">
    <source>
        <dbReference type="SAM" id="SignalP"/>
    </source>
</evidence>
<keyword evidence="1" id="KW-0732">Signal</keyword>
<dbReference type="OrthoDB" id="680659at2"/>
<feature type="chain" id="PRO_5026761903" description="Outer membrane beta-barrel protein" evidence="1">
    <location>
        <begin position="31"/>
        <end position="125"/>
    </location>
</feature>
<organism evidence="2 3">
    <name type="scientific">Chitinophaga oryziterrae</name>
    <dbReference type="NCBI Taxonomy" id="1031224"/>
    <lineage>
        <taxon>Bacteria</taxon>
        <taxon>Pseudomonadati</taxon>
        <taxon>Bacteroidota</taxon>
        <taxon>Chitinophagia</taxon>
        <taxon>Chitinophagales</taxon>
        <taxon>Chitinophagaceae</taxon>
        <taxon>Chitinophaga</taxon>
    </lineage>
</organism>
<name>A0A6N8J7Z0_9BACT</name>
<sequence>MKQITNIFQAFSLSFFLAGALAVVAISAHASDNILTDKNKDKIKKTESGLSLMPKANLSLDAGFRYSGSMTSAFRLSDNSALSIKSVMTFKKGNVTYVLPYATQIQPPSNMNFHHLQIILPLKRN</sequence>
<protein>
    <recommendedName>
        <fullName evidence="4">Outer membrane beta-barrel protein</fullName>
    </recommendedName>
</protein>
<accession>A0A6N8J7Z0</accession>
<dbReference type="RefSeq" id="WP_157299300.1">
    <property type="nucleotide sequence ID" value="NZ_BAAAZB010000010.1"/>
</dbReference>
<dbReference type="AlphaFoldDB" id="A0A6N8J7Z0"/>